<proteinExistence type="predicted"/>
<sequence>MLLLSLFHVVLASSKILEGFHKLTPSGFRPLTPEMQATIDATDKPKKRGKGSKKGEKKTAAKKGPSDTAKSSLKKRKAPTSSFIAIPKRRKQPARKRKSPTPSANEGSDFETESKICIEEDQPIHNEEVEHIRKEESPIRNKGETTNHEVNQSFNVSFPSPPPSPKTTSTPITIAPCPPPISSSQQTTISLSTPIFTDSTIPPTTSATPQFQFTYSLFQIRTESEDESTITKWKLNSLHEKNDQLLLASKASSSEAYSNTTVESLFERITKELTTNIVKMNKVVYDYVEVYKTMTEKVNKRISDTTTSMETYQTTHNYYTVSTSSDPKQGGEDVSGNESPKSPVNTIFKKEPKGKEKIIDEEPIIDNEEDEEPNEAELKRWKEAEEKEKDEWEAHATLKSKMLLFPEWTLKRIQPDAEDLPSQYWLDPVASFDLQNSQDSQLDLLITPKEFRFRAFVKVAGALNTDSGANHMMFSFYLKHMKPQYDTWFVNKITVVKV</sequence>
<protein>
    <submittedName>
        <fullName evidence="2">Uncharacterized protein</fullName>
    </submittedName>
</protein>
<feature type="compositionally biased region" description="Polar residues" evidence="1">
    <location>
        <begin position="336"/>
        <end position="345"/>
    </location>
</feature>
<feature type="compositionally biased region" description="Basic residues" evidence="1">
    <location>
        <begin position="87"/>
        <end position="99"/>
    </location>
</feature>
<evidence type="ECO:0000313" key="3">
    <source>
        <dbReference type="Proteomes" id="UP001177003"/>
    </source>
</evidence>
<gene>
    <name evidence="2" type="ORF">LSALG_LOCUS16612</name>
</gene>
<feature type="region of interest" description="Disordered" evidence="1">
    <location>
        <begin position="23"/>
        <end position="116"/>
    </location>
</feature>
<organism evidence="2 3">
    <name type="scientific">Lactuca saligna</name>
    <name type="common">Willowleaf lettuce</name>
    <dbReference type="NCBI Taxonomy" id="75948"/>
    <lineage>
        <taxon>Eukaryota</taxon>
        <taxon>Viridiplantae</taxon>
        <taxon>Streptophyta</taxon>
        <taxon>Embryophyta</taxon>
        <taxon>Tracheophyta</taxon>
        <taxon>Spermatophyta</taxon>
        <taxon>Magnoliopsida</taxon>
        <taxon>eudicotyledons</taxon>
        <taxon>Gunneridae</taxon>
        <taxon>Pentapetalae</taxon>
        <taxon>asterids</taxon>
        <taxon>campanulids</taxon>
        <taxon>Asterales</taxon>
        <taxon>Asteraceae</taxon>
        <taxon>Cichorioideae</taxon>
        <taxon>Cichorieae</taxon>
        <taxon>Lactucinae</taxon>
        <taxon>Lactuca</taxon>
    </lineage>
</organism>
<dbReference type="EMBL" id="OX465079">
    <property type="protein sequence ID" value="CAI9276643.1"/>
    <property type="molecule type" value="Genomic_DNA"/>
</dbReference>
<evidence type="ECO:0000313" key="2">
    <source>
        <dbReference type="EMBL" id="CAI9276643.1"/>
    </source>
</evidence>
<dbReference type="Proteomes" id="UP001177003">
    <property type="component" value="Chromosome 3"/>
</dbReference>
<accession>A0AA36DZC7</accession>
<feature type="region of interest" description="Disordered" evidence="1">
    <location>
        <begin position="320"/>
        <end position="353"/>
    </location>
</feature>
<dbReference type="AlphaFoldDB" id="A0AA36DZC7"/>
<evidence type="ECO:0000256" key="1">
    <source>
        <dbReference type="SAM" id="MobiDB-lite"/>
    </source>
</evidence>
<reference evidence="2" key="1">
    <citation type="submission" date="2023-04" db="EMBL/GenBank/DDBJ databases">
        <authorList>
            <person name="Vijverberg K."/>
            <person name="Xiong W."/>
            <person name="Schranz E."/>
        </authorList>
    </citation>
    <scope>NUCLEOTIDE SEQUENCE</scope>
</reference>
<name>A0AA36DZC7_LACSI</name>
<keyword evidence="3" id="KW-1185">Reference proteome</keyword>